<dbReference type="InParanoid" id="A0A0D0DT81"/>
<feature type="non-terminal residue" evidence="1">
    <location>
        <position position="1"/>
    </location>
</feature>
<proteinExistence type="predicted"/>
<protein>
    <submittedName>
        <fullName evidence="1">Uncharacterized protein</fullName>
    </submittedName>
</protein>
<gene>
    <name evidence="1" type="ORF">PAXRUDRAFT_152401</name>
</gene>
<sequence>RRCVGELCLKHNLLIHKAPAQTTTTMATETMRVQHQQHDPTHSNPTTASWCQQRVMMAHHRGEQHITREQAVDILRPRTIH</sequence>
<dbReference type="AlphaFoldDB" id="A0A0D0DT81"/>
<dbReference type="HOGENOM" id="CLU_2580355_0_0_1"/>
<evidence type="ECO:0000313" key="2">
    <source>
        <dbReference type="Proteomes" id="UP000054538"/>
    </source>
</evidence>
<reference evidence="2" key="2">
    <citation type="submission" date="2015-01" db="EMBL/GenBank/DDBJ databases">
        <title>Evolutionary Origins and Diversification of the Mycorrhizal Mutualists.</title>
        <authorList>
            <consortium name="DOE Joint Genome Institute"/>
            <consortium name="Mycorrhizal Genomics Consortium"/>
            <person name="Kohler A."/>
            <person name="Kuo A."/>
            <person name="Nagy L.G."/>
            <person name="Floudas D."/>
            <person name="Copeland A."/>
            <person name="Barry K.W."/>
            <person name="Cichocki N."/>
            <person name="Veneault-Fourrey C."/>
            <person name="LaButti K."/>
            <person name="Lindquist E.A."/>
            <person name="Lipzen A."/>
            <person name="Lundell T."/>
            <person name="Morin E."/>
            <person name="Murat C."/>
            <person name="Riley R."/>
            <person name="Ohm R."/>
            <person name="Sun H."/>
            <person name="Tunlid A."/>
            <person name="Henrissat B."/>
            <person name="Grigoriev I.V."/>
            <person name="Hibbett D.S."/>
            <person name="Martin F."/>
        </authorList>
    </citation>
    <scope>NUCLEOTIDE SEQUENCE [LARGE SCALE GENOMIC DNA]</scope>
    <source>
        <strain evidence="2">Ve08.2h10</strain>
    </source>
</reference>
<name>A0A0D0DT81_9AGAM</name>
<reference evidence="1 2" key="1">
    <citation type="submission" date="2014-04" db="EMBL/GenBank/DDBJ databases">
        <authorList>
            <consortium name="DOE Joint Genome Institute"/>
            <person name="Kuo A."/>
            <person name="Kohler A."/>
            <person name="Jargeat P."/>
            <person name="Nagy L.G."/>
            <person name="Floudas D."/>
            <person name="Copeland A."/>
            <person name="Barry K.W."/>
            <person name="Cichocki N."/>
            <person name="Veneault-Fourrey C."/>
            <person name="LaButti K."/>
            <person name="Lindquist E.A."/>
            <person name="Lipzen A."/>
            <person name="Lundell T."/>
            <person name="Morin E."/>
            <person name="Murat C."/>
            <person name="Sun H."/>
            <person name="Tunlid A."/>
            <person name="Henrissat B."/>
            <person name="Grigoriev I.V."/>
            <person name="Hibbett D.S."/>
            <person name="Martin F."/>
            <person name="Nordberg H.P."/>
            <person name="Cantor M.N."/>
            <person name="Hua S.X."/>
        </authorList>
    </citation>
    <scope>NUCLEOTIDE SEQUENCE [LARGE SCALE GENOMIC DNA]</scope>
    <source>
        <strain evidence="1 2">Ve08.2h10</strain>
    </source>
</reference>
<evidence type="ECO:0000313" key="1">
    <source>
        <dbReference type="EMBL" id="KIK87434.1"/>
    </source>
</evidence>
<accession>A0A0D0DT81</accession>
<organism evidence="1 2">
    <name type="scientific">Paxillus rubicundulus Ve08.2h10</name>
    <dbReference type="NCBI Taxonomy" id="930991"/>
    <lineage>
        <taxon>Eukaryota</taxon>
        <taxon>Fungi</taxon>
        <taxon>Dikarya</taxon>
        <taxon>Basidiomycota</taxon>
        <taxon>Agaricomycotina</taxon>
        <taxon>Agaricomycetes</taxon>
        <taxon>Agaricomycetidae</taxon>
        <taxon>Boletales</taxon>
        <taxon>Paxilineae</taxon>
        <taxon>Paxillaceae</taxon>
        <taxon>Paxillus</taxon>
    </lineage>
</organism>
<keyword evidence="2" id="KW-1185">Reference proteome</keyword>
<dbReference type="EMBL" id="KN825544">
    <property type="protein sequence ID" value="KIK87434.1"/>
    <property type="molecule type" value="Genomic_DNA"/>
</dbReference>
<dbReference type="Proteomes" id="UP000054538">
    <property type="component" value="Unassembled WGS sequence"/>
</dbReference>